<keyword evidence="2" id="KW-1185">Reference proteome</keyword>
<accession>A0ABW3MB12</accession>
<protein>
    <submittedName>
        <fullName evidence="1">Uncharacterized protein</fullName>
    </submittedName>
</protein>
<organism evidence="1 2">
    <name type="scientific">Kibdelosporangium lantanae</name>
    <dbReference type="NCBI Taxonomy" id="1497396"/>
    <lineage>
        <taxon>Bacteria</taxon>
        <taxon>Bacillati</taxon>
        <taxon>Actinomycetota</taxon>
        <taxon>Actinomycetes</taxon>
        <taxon>Pseudonocardiales</taxon>
        <taxon>Pseudonocardiaceae</taxon>
        <taxon>Kibdelosporangium</taxon>
    </lineage>
</organism>
<reference evidence="2" key="1">
    <citation type="journal article" date="2019" name="Int. J. Syst. Evol. Microbiol.">
        <title>The Global Catalogue of Microorganisms (GCM) 10K type strain sequencing project: providing services to taxonomists for standard genome sequencing and annotation.</title>
        <authorList>
            <consortium name="The Broad Institute Genomics Platform"/>
            <consortium name="The Broad Institute Genome Sequencing Center for Infectious Disease"/>
            <person name="Wu L."/>
            <person name="Ma J."/>
        </authorList>
    </citation>
    <scope>NUCLEOTIDE SEQUENCE [LARGE SCALE GENOMIC DNA]</scope>
    <source>
        <strain evidence="2">JCM 31486</strain>
    </source>
</reference>
<dbReference type="Proteomes" id="UP001597045">
    <property type="component" value="Unassembled WGS sequence"/>
</dbReference>
<proteinExistence type="predicted"/>
<dbReference type="EMBL" id="JBHTIS010000972">
    <property type="protein sequence ID" value="MFD1047203.1"/>
    <property type="molecule type" value="Genomic_DNA"/>
</dbReference>
<name>A0ABW3MB12_9PSEU</name>
<comment type="caution">
    <text evidence="1">The sequence shown here is derived from an EMBL/GenBank/DDBJ whole genome shotgun (WGS) entry which is preliminary data.</text>
</comment>
<evidence type="ECO:0000313" key="2">
    <source>
        <dbReference type="Proteomes" id="UP001597045"/>
    </source>
</evidence>
<gene>
    <name evidence="1" type="ORF">ACFQ1S_17435</name>
</gene>
<evidence type="ECO:0000313" key="1">
    <source>
        <dbReference type="EMBL" id="MFD1047203.1"/>
    </source>
</evidence>
<sequence>MFITRLPGEAIGEKRRWPQYKARVRQQPPNHRADLFEQAARAEGAR</sequence>